<dbReference type="HOGENOM" id="CLU_2450224_0_0_9"/>
<organism evidence="1 2">
    <name type="scientific">Faecalibacterium prausnitzii M21/2</name>
    <dbReference type="NCBI Taxonomy" id="411485"/>
    <lineage>
        <taxon>Bacteria</taxon>
        <taxon>Bacillati</taxon>
        <taxon>Bacillota</taxon>
        <taxon>Clostridia</taxon>
        <taxon>Eubacteriales</taxon>
        <taxon>Oscillospiraceae</taxon>
        <taxon>Faecalibacterium</taxon>
    </lineage>
</organism>
<sequence length="89" mass="10271">MKIRHFRRVARKGDENFGKKREGWTVPAPLWVIMPLEDKMHGQRNFVLNVGFGRSPTSVFEFGFVKSDSKIASWYRLALLAADANTKIF</sequence>
<gene>
    <name evidence="1" type="ORF">FAEPRAM212_01150</name>
</gene>
<accession>A8S9V4</accession>
<reference evidence="1 2" key="1">
    <citation type="submission" date="2007-09" db="EMBL/GenBank/DDBJ databases">
        <title>Draft genome sequence of Faecalibacterium prausnitzii M21/2.</title>
        <authorList>
            <person name="Sudarsanam P."/>
            <person name="Ley R."/>
            <person name="Guruge J."/>
            <person name="Turnbaugh P.J."/>
            <person name="Mahowald M."/>
            <person name="Liep D."/>
            <person name="Gordon J."/>
        </authorList>
    </citation>
    <scope>NUCLEOTIDE SEQUENCE [LARGE SCALE GENOMIC DNA]</scope>
    <source>
        <strain evidence="1 2">M21/2</strain>
    </source>
</reference>
<dbReference type="Proteomes" id="UP000005945">
    <property type="component" value="Unassembled WGS sequence"/>
</dbReference>
<dbReference type="EMBL" id="ABED02000023">
    <property type="protein sequence ID" value="EDP22116.1"/>
    <property type="molecule type" value="Genomic_DNA"/>
</dbReference>
<name>A8S9V4_9FIRM</name>
<proteinExistence type="predicted"/>
<comment type="caution">
    <text evidence="1">The sequence shown here is derived from an EMBL/GenBank/DDBJ whole genome shotgun (WGS) entry which is preliminary data.</text>
</comment>
<evidence type="ECO:0000313" key="2">
    <source>
        <dbReference type="Proteomes" id="UP000005945"/>
    </source>
</evidence>
<protein>
    <submittedName>
        <fullName evidence="1">Uncharacterized protein</fullName>
    </submittedName>
</protein>
<dbReference type="AlphaFoldDB" id="A8S9V4"/>
<evidence type="ECO:0000313" key="1">
    <source>
        <dbReference type="EMBL" id="EDP22116.1"/>
    </source>
</evidence>
<reference evidence="1 2" key="2">
    <citation type="submission" date="2007-09" db="EMBL/GenBank/DDBJ databases">
        <authorList>
            <person name="Fulton L."/>
            <person name="Clifton S."/>
            <person name="Fulton B."/>
            <person name="Xu J."/>
            <person name="Minx P."/>
            <person name="Pepin K.H."/>
            <person name="Johnson M."/>
            <person name="Thiruvilangam P."/>
            <person name="Bhonagiri V."/>
            <person name="Nash W.E."/>
            <person name="Mardis E.R."/>
            <person name="Wilson R.K."/>
        </authorList>
    </citation>
    <scope>NUCLEOTIDE SEQUENCE [LARGE SCALE GENOMIC DNA]</scope>
    <source>
        <strain evidence="1 2">M21/2</strain>
    </source>
</reference>